<dbReference type="InParanoid" id="S0EZB3"/>
<proteinExistence type="inferred from homology"/>
<dbReference type="InterPro" id="IPR011605">
    <property type="entry name" value="NusB_fam"/>
</dbReference>
<keyword evidence="2 6" id="KW-0889">Transcription antitermination</keyword>
<comment type="function">
    <text evidence="6">Involved in transcription antitermination. Required for transcription of ribosomal RNA (rRNA) genes. Binds specifically to the boxA antiterminator sequence of the ribosomal RNA (rrn) operons.</text>
</comment>
<dbReference type="GO" id="GO:0003723">
    <property type="term" value="F:RNA binding"/>
    <property type="evidence" value="ECO:0007669"/>
    <property type="project" value="UniProtKB-UniRule"/>
</dbReference>
<keyword evidence="9" id="KW-1185">Reference proteome</keyword>
<dbReference type="SUPFAM" id="SSF48013">
    <property type="entry name" value="NusB-like"/>
    <property type="match status" value="1"/>
</dbReference>
<evidence type="ECO:0000259" key="7">
    <source>
        <dbReference type="Pfam" id="PF01029"/>
    </source>
</evidence>
<dbReference type="PANTHER" id="PTHR11078">
    <property type="entry name" value="N UTILIZATION SUBSTANCE PROTEIN B-RELATED"/>
    <property type="match status" value="1"/>
</dbReference>
<sequence>MRISVRRLAREWALKVLYQYDVGDGDLHEVLMTAMDHLRQDFVHLGSRTSSGSPFEEICLDVLTQPLLPRLPHFHLALARLYAFVAAALLGEAPWWQEQLLERALRNKLPAGALQPPYLLSALPKRAFLPPSGHPLEADYEALSPQEKTELEQFLHEMREGLPRHLESLLRGIGRQEAKRILDSLPPSASLEETRNLLLAQREEFNRQQIARWRRIADTVRHYLELWLRTAPFATQLVLDVSQHRNQLDEAIGETAVGWRLERLVAVDRNILRIGACELLIRRELPAAVIINEAVELAKKYSTADSGRFVNGVLSAMADKLAAAPTPSPQLMEQEETLIEMELDGKDES</sequence>
<dbReference type="PANTHER" id="PTHR11078:SF3">
    <property type="entry name" value="ANTITERMINATION NUSB DOMAIN-CONTAINING PROTEIN"/>
    <property type="match status" value="1"/>
</dbReference>
<dbReference type="InterPro" id="IPR006027">
    <property type="entry name" value="NusB_RsmB_TIM44"/>
</dbReference>
<dbReference type="InterPro" id="IPR035926">
    <property type="entry name" value="NusB-like_sf"/>
</dbReference>
<gene>
    <name evidence="6" type="primary">nusB</name>
    <name evidence="8" type="ORF">CCALI_02319</name>
</gene>
<dbReference type="HOGENOM" id="CLU_793883_0_0_0"/>
<reference evidence="9" key="1">
    <citation type="submission" date="2013-03" db="EMBL/GenBank/DDBJ databases">
        <title>Genome sequence of Chthonomonas calidirosea, the first sequenced genome from the Armatimonadetes phylum (formally candidate division OP10).</title>
        <authorList>
            <person name="Lee K.C.Y."/>
            <person name="Morgan X.C."/>
            <person name="Dunfield P.F."/>
            <person name="Tamas I."/>
            <person name="Houghton K.M."/>
            <person name="Vyssotski M."/>
            <person name="Ryan J.L.J."/>
            <person name="Lagutin K."/>
            <person name="McDonald I.R."/>
            <person name="Stott M.B."/>
        </authorList>
    </citation>
    <scope>NUCLEOTIDE SEQUENCE [LARGE SCALE GENOMIC DNA]</scope>
    <source>
        <strain evidence="9">DSM 23976 / ICMP 18418 / T49</strain>
    </source>
</reference>
<dbReference type="PATRIC" id="fig|1303518.3.peg.2409"/>
<dbReference type="HAMAP" id="MF_00073">
    <property type="entry name" value="NusB"/>
    <property type="match status" value="1"/>
</dbReference>
<dbReference type="NCBIfam" id="TIGR01951">
    <property type="entry name" value="nusB"/>
    <property type="match status" value="1"/>
</dbReference>
<evidence type="ECO:0000256" key="6">
    <source>
        <dbReference type="HAMAP-Rule" id="MF_00073"/>
    </source>
</evidence>
<protein>
    <recommendedName>
        <fullName evidence="6">Transcription antitermination protein NusB</fullName>
    </recommendedName>
    <alternativeName>
        <fullName evidence="6">Antitermination factor NusB</fullName>
    </alternativeName>
</protein>
<dbReference type="AlphaFoldDB" id="S0EZB3"/>
<name>S0EZB3_CHTCT</name>
<keyword evidence="3 6" id="KW-0694">RNA-binding</keyword>
<dbReference type="Proteomes" id="UP000014227">
    <property type="component" value="Chromosome I"/>
</dbReference>
<dbReference type="STRING" id="454171.CP488_01776"/>
<keyword evidence="5 6" id="KW-0804">Transcription</keyword>
<dbReference type="GO" id="GO:0005829">
    <property type="term" value="C:cytosol"/>
    <property type="evidence" value="ECO:0007669"/>
    <property type="project" value="TreeGrafter"/>
</dbReference>
<evidence type="ECO:0000256" key="5">
    <source>
        <dbReference type="ARBA" id="ARBA00023163"/>
    </source>
</evidence>
<dbReference type="GO" id="GO:0031564">
    <property type="term" value="P:transcription antitermination"/>
    <property type="evidence" value="ECO:0007669"/>
    <property type="project" value="UniProtKB-KW"/>
</dbReference>
<keyword evidence="4 6" id="KW-0805">Transcription regulation</keyword>
<dbReference type="GO" id="GO:0006353">
    <property type="term" value="P:DNA-templated transcription termination"/>
    <property type="evidence" value="ECO:0007669"/>
    <property type="project" value="UniProtKB-UniRule"/>
</dbReference>
<evidence type="ECO:0000313" key="8">
    <source>
        <dbReference type="EMBL" id="CCW36124.1"/>
    </source>
</evidence>
<dbReference type="Pfam" id="PF01029">
    <property type="entry name" value="NusB"/>
    <property type="match status" value="1"/>
</dbReference>
<dbReference type="RefSeq" id="WP_016483643.1">
    <property type="nucleotide sequence ID" value="NC_021487.1"/>
</dbReference>
<evidence type="ECO:0000313" key="9">
    <source>
        <dbReference type="Proteomes" id="UP000014227"/>
    </source>
</evidence>
<evidence type="ECO:0000256" key="3">
    <source>
        <dbReference type="ARBA" id="ARBA00022884"/>
    </source>
</evidence>
<accession>S0EZB3</accession>
<dbReference type="OrthoDB" id="3528057at2"/>
<dbReference type="Gene3D" id="1.10.940.10">
    <property type="entry name" value="NusB-like"/>
    <property type="match status" value="1"/>
</dbReference>
<organism evidence="8 9">
    <name type="scientific">Chthonomonas calidirosea (strain DSM 23976 / ICMP 18418 / T49)</name>
    <dbReference type="NCBI Taxonomy" id="1303518"/>
    <lineage>
        <taxon>Bacteria</taxon>
        <taxon>Bacillati</taxon>
        <taxon>Armatimonadota</taxon>
        <taxon>Chthonomonadia</taxon>
        <taxon>Chthonomonadales</taxon>
        <taxon>Chthonomonadaceae</taxon>
        <taxon>Chthonomonas</taxon>
    </lineage>
</organism>
<evidence type="ECO:0000256" key="4">
    <source>
        <dbReference type="ARBA" id="ARBA00023015"/>
    </source>
</evidence>
<evidence type="ECO:0000256" key="1">
    <source>
        <dbReference type="ARBA" id="ARBA00005952"/>
    </source>
</evidence>
<comment type="similarity">
    <text evidence="1 6">Belongs to the NusB family.</text>
</comment>
<dbReference type="eggNOG" id="COG0781">
    <property type="taxonomic scope" value="Bacteria"/>
</dbReference>
<dbReference type="EMBL" id="HF951689">
    <property type="protein sequence ID" value="CCW36124.1"/>
    <property type="molecule type" value="Genomic_DNA"/>
</dbReference>
<dbReference type="KEGG" id="ccz:CCALI_02319"/>
<evidence type="ECO:0000256" key="2">
    <source>
        <dbReference type="ARBA" id="ARBA00022814"/>
    </source>
</evidence>
<feature type="domain" description="NusB/RsmB/TIM44" evidence="7">
    <location>
        <begin position="225"/>
        <end position="318"/>
    </location>
</feature>